<feature type="transmembrane region" description="Helical" evidence="1">
    <location>
        <begin position="208"/>
        <end position="227"/>
    </location>
</feature>
<feature type="transmembrane region" description="Helical" evidence="1">
    <location>
        <begin position="276"/>
        <end position="299"/>
    </location>
</feature>
<evidence type="ECO:0000313" key="4">
    <source>
        <dbReference type="Proteomes" id="UP000332933"/>
    </source>
</evidence>
<protein>
    <submittedName>
        <fullName evidence="3">Aste57867_3778 protein</fullName>
    </submittedName>
</protein>
<gene>
    <name evidence="3" type="primary">Aste57867_3778</name>
    <name evidence="2" type="ORF">As57867_003767</name>
    <name evidence="3" type="ORF">ASTE57867_3778</name>
</gene>
<dbReference type="AlphaFoldDB" id="A0A485KBZ9"/>
<dbReference type="Proteomes" id="UP000332933">
    <property type="component" value="Unassembled WGS sequence"/>
</dbReference>
<feature type="transmembrane region" description="Helical" evidence="1">
    <location>
        <begin position="396"/>
        <end position="417"/>
    </location>
</feature>
<feature type="transmembrane region" description="Helical" evidence="1">
    <location>
        <begin position="349"/>
        <end position="366"/>
    </location>
</feature>
<reference evidence="2" key="2">
    <citation type="submission" date="2019-06" db="EMBL/GenBank/DDBJ databases">
        <title>Genomics analysis of Aphanomyces spp. identifies a new class of oomycete effector associated with host adaptation.</title>
        <authorList>
            <person name="Gaulin E."/>
        </authorList>
    </citation>
    <scope>NUCLEOTIDE SEQUENCE</scope>
    <source>
        <strain evidence="2">CBS 578.67</strain>
    </source>
</reference>
<name>A0A485KBZ9_9STRA</name>
<evidence type="ECO:0000313" key="3">
    <source>
        <dbReference type="EMBL" id="VFT80929.1"/>
    </source>
</evidence>
<accession>A0A485KBZ9</accession>
<reference evidence="3 4" key="1">
    <citation type="submission" date="2019-03" db="EMBL/GenBank/DDBJ databases">
        <authorList>
            <person name="Gaulin E."/>
            <person name="Dumas B."/>
        </authorList>
    </citation>
    <scope>NUCLEOTIDE SEQUENCE [LARGE SCALE GENOMIC DNA]</scope>
    <source>
        <strain evidence="3">CBS 568.67</strain>
    </source>
</reference>
<proteinExistence type="predicted"/>
<keyword evidence="1" id="KW-0472">Membrane</keyword>
<sequence length="601" mass="66831">MKIGPAPPPAEAASALAVIRPVSYNKISFVVSFAFFCNIASMSMKAYLTENFPWSPSEPSIMDVDTWTSNFTRFESAALALVRPVYDDAFLDVQRRRQTSYVYDGTHHTELRLTQVTLPAAPIPRDRCLVDFVESMAGATYFSDHFQTFLCGIAAANASSATGVCQRTCFFGVYVVPSCLWYLPVPGQPSKLQFLFASRAACFARSYFWAKFFCRVLITFYLVHGLWFRYYAHYPQLCANLATLGHQHRVTHKPVRAAAYEIIVGDPTSILLSDPLVSFFLALDFWASPDVIVTTVIRITQYDDMVRWTTACLYFSRLVWFAYGGLALADALLKRAHWEASVRPVDPTLIAVAVGLVAGPFFGGVAQTSFQRVFLWLLAVAVPSSNEGVIDGAPPTTLMAIAVAQTCVGAAFLLHVLAKRRRCRATFVVPGPKTSLVDSEVMQRRPSSFKGHLGDENPEFATIYFNDVKHVVLMYLVRGLHHIWAIQSDKAHRRTSDPFSRHIQECGGSIYVLHAFYAAYIRHPTMSQRGSDCFVVCYDSHGQVTKRLRLSLLEGLDRQLLSPALAIEARDAGGAVSVIEPDGTTDRFVLHRGAHGCLWCV</sequence>
<evidence type="ECO:0000256" key="1">
    <source>
        <dbReference type="SAM" id="Phobius"/>
    </source>
</evidence>
<dbReference type="OrthoDB" id="66910at2759"/>
<organism evidence="3 4">
    <name type="scientific">Aphanomyces stellatus</name>
    <dbReference type="NCBI Taxonomy" id="120398"/>
    <lineage>
        <taxon>Eukaryota</taxon>
        <taxon>Sar</taxon>
        <taxon>Stramenopiles</taxon>
        <taxon>Oomycota</taxon>
        <taxon>Saprolegniomycetes</taxon>
        <taxon>Saprolegniales</taxon>
        <taxon>Verrucalvaceae</taxon>
        <taxon>Aphanomyces</taxon>
    </lineage>
</organism>
<dbReference type="EMBL" id="VJMH01000742">
    <property type="protein sequence ID" value="KAF0714623.1"/>
    <property type="molecule type" value="Genomic_DNA"/>
</dbReference>
<feature type="transmembrane region" description="Helical" evidence="1">
    <location>
        <begin position="311"/>
        <end position="329"/>
    </location>
</feature>
<keyword evidence="1" id="KW-1133">Transmembrane helix</keyword>
<evidence type="ECO:0000313" key="2">
    <source>
        <dbReference type="EMBL" id="KAF0714623.1"/>
    </source>
</evidence>
<keyword evidence="1" id="KW-0812">Transmembrane</keyword>
<dbReference type="EMBL" id="CAADRA010000742">
    <property type="protein sequence ID" value="VFT80929.1"/>
    <property type="molecule type" value="Genomic_DNA"/>
</dbReference>
<feature type="transmembrane region" description="Helical" evidence="1">
    <location>
        <begin position="373"/>
        <end position="390"/>
    </location>
</feature>
<keyword evidence="4" id="KW-1185">Reference proteome</keyword>